<accession>A0A0J6R332</accession>
<name>A0A0J6R332_9HYPH</name>
<protein>
    <submittedName>
        <fullName evidence="1">Uncharacterized protein</fullName>
    </submittedName>
</protein>
<dbReference type="RefSeq" id="WP_048429486.1">
    <property type="nucleotide sequence ID" value="NZ_AP024145.1"/>
</dbReference>
<organism evidence="1 4">
    <name type="scientific">Methylobacterium indicum</name>
    <dbReference type="NCBI Taxonomy" id="1775910"/>
    <lineage>
        <taxon>Bacteria</taxon>
        <taxon>Pseudomonadati</taxon>
        <taxon>Pseudomonadota</taxon>
        <taxon>Alphaproteobacteria</taxon>
        <taxon>Hyphomicrobiales</taxon>
        <taxon>Methylobacteriaceae</taxon>
        <taxon>Methylobacterium</taxon>
    </lineage>
</organism>
<dbReference type="OrthoDB" id="7998976at2"/>
<evidence type="ECO:0000313" key="2">
    <source>
        <dbReference type="EMBL" id="KMO15076.1"/>
    </source>
</evidence>
<reference evidence="2 3" key="1">
    <citation type="submission" date="2014-11" db="EMBL/GenBank/DDBJ databases">
        <title>Comparative genomics of Methylobacterium species.</title>
        <authorList>
            <person name="Chaudhry V."/>
            <person name="Patil P.B."/>
        </authorList>
    </citation>
    <scope>NUCLEOTIDE SEQUENCE [LARGE SCALE GENOMIC DNA]</scope>
    <source>
        <strain evidence="2 3">SE3.6</strain>
    </source>
</reference>
<dbReference type="EMBL" id="AP024145">
    <property type="protein sequence ID" value="BCM83620.1"/>
    <property type="molecule type" value="Genomic_DNA"/>
</dbReference>
<gene>
    <name evidence="1" type="ORF">mvi_20810</name>
    <name evidence="2" type="ORF">QR79_24740</name>
</gene>
<evidence type="ECO:0000313" key="1">
    <source>
        <dbReference type="EMBL" id="BCM83620.1"/>
    </source>
</evidence>
<dbReference type="AlphaFoldDB" id="A0A0J6R332"/>
<dbReference type="EMBL" id="JTHG01000278">
    <property type="protein sequence ID" value="KMO15076.1"/>
    <property type="molecule type" value="Genomic_DNA"/>
</dbReference>
<dbReference type="Proteomes" id="UP000663508">
    <property type="component" value="Chromosome"/>
</dbReference>
<proteinExistence type="predicted"/>
<evidence type="ECO:0000313" key="4">
    <source>
        <dbReference type="Proteomes" id="UP000663508"/>
    </source>
</evidence>
<accession>A0A147FDP0</accession>
<dbReference type="Proteomes" id="UP000036471">
    <property type="component" value="Unassembled WGS sequence"/>
</dbReference>
<reference evidence="1" key="2">
    <citation type="submission" date="2020-11" db="EMBL/GenBank/DDBJ databases">
        <title>Complete genome sequence of a novel pathogenic Methylobacterium strain isolated from rice in Vietnam.</title>
        <authorList>
            <person name="Lai K."/>
            <person name="Okazaki S."/>
            <person name="Higashi K."/>
            <person name="Mori H."/>
            <person name="Toyoda A."/>
            <person name="Kurokawa K."/>
        </authorList>
    </citation>
    <scope>NUCLEOTIDE SEQUENCE</scope>
    <source>
        <strain evidence="1">VL1</strain>
    </source>
</reference>
<sequence>MLLHEITDALGVGGLFRDVLKPFDTYMSNGECEAGHAAARVETGPGAAALRESVIRRETVRRIPETVSARG</sequence>
<dbReference type="KEGG" id="mind:mvi_20810"/>
<evidence type="ECO:0000313" key="3">
    <source>
        <dbReference type="Proteomes" id="UP000036471"/>
    </source>
</evidence>
<keyword evidence="3" id="KW-1185">Reference proteome</keyword>